<evidence type="ECO:0000313" key="3">
    <source>
        <dbReference type="Proteomes" id="UP001209570"/>
    </source>
</evidence>
<feature type="region of interest" description="Disordered" evidence="1">
    <location>
        <begin position="34"/>
        <end position="62"/>
    </location>
</feature>
<protein>
    <submittedName>
        <fullName evidence="2">Uncharacterized protein</fullName>
    </submittedName>
</protein>
<reference evidence="2" key="1">
    <citation type="submission" date="2021-12" db="EMBL/GenBank/DDBJ databases">
        <title>Prjna785345.</title>
        <authorList>
            <person name="Rujirawat T."/>
            <person name="Krajaejun T."/>
        </authorList>
    </citation>
    <scope>NUCLEOTIDE SEQUENCE</scope>
    <source>
        <strain evidence="2">Pi057C3</strain>
    </source>
</reference>
<comment type="caution">
    <text evidence="2">The sequence shown here is derived from an EMBL/GenBank/DDBJ whole genome shotgun (WGS) entry which is preliminary data.</text>
</comment>
<name>A0AAD5LEI5_PYTIN</name>
<proteinExistence type="predicted"/>
<dbReference type="EMBL" id="JAKCXM010000281">
    <property type="protein sequence ID" value="KAJ0396737.1"/>
    <property type="molecule type" value="Genomic_DNA"/>
</dbReference>
<evidence type="ECO:0000256" key="1">
    <source>
        <dbReference type="SAM" id="MobiDB-lite"/>
    </source>
</evidence>
<organism evidence="2 3">
    <name type="scientific">Pythium insidiosum</name>
    <name type="common">Pythiosis disease agent</name>
    <dbReference type="NCBI Taxonomy" id="114742"/>
    <lineage>
        <taxon>Eukaryota</taxon>
        <taxon>Sar</taxon>
        <taxon>Stramenopiles</taxon>
        <taxon>Oomycota</taxon>
        <taxon>Peronosporomycetes</taxon>
        <taxon>Pythiales</taxon>
        <taxon>Pythiaceae</taxon>
        <taxon>Pythium</taxon>
    </lineage>
</organism>
<dbReference type="Proteomes" id="UP001209570">
    <property type="component" value="Unassembled WGS sequence"/>
</dbReference>
<dbReference type="AlphaFoldDB" id="A0AAD5LEI5"/>
<gene>
    <name evidence="2" type="ORF">P43SY_009692</name>
</gene>
<keyword evidence="3" id="KW-1185">Reference proteome</keyword>
<accession>A0AAD5LEI5</accession>
<sequence length="223" mass="25001">MQELRLSDHELDELLSSTSNQFNLRIDLDQIPTGASRARTDSTVSSVASSAPSSPSMSPRSDIIPLAEGVVPKRCGYRTGKCQNMQAVKRNGKLHKLCEFHREKANQNQKKLDRKKRLQRYAPYEASFPEGSKSFAPEVYGSSPRSIGDADAYTPHPTSLHEAPQDLGCEELAIFCNLMMSDLAQHAVPMSTRPVFSHHLVQHHHAQHHHHHHSMQVFQAHTV</sequence>
<evidence type="ECO:0000313" key="2">
    <source>
        <dbReference type="EMBL" id="KAJ0396737.1"/>
    </source>
</evidence>
<feature type="compositionally biased region" description="Low complexity" evidence="1">
    <location>
        <begin position="41"/>
        <end position="62"/>
    </location>
</feature>